<evidence type="ECO:0000313" key="2">
    <source>
        <dbReference type="EMBL" id="KAK1935303.1"/>
    </source>
</evidence>
<name>A0AAD9LG01_BABDI</name>
<accession>A0AAD9LG01</accession>
<sequence>MSFSTGSSYCASDPCCDYCDVKKAAKIFLGFIPALYFGLKILWVRCKNGSSFAGWHDISILSGKPESALTKFLKALGFDVNSLNGLKGSEISLILDSLFGSSGILKSLYNFVSQKYFSRSLSSTSHSKPPQTVRSMLLWLYGLRFTPGFSSLVLYCSSLCSPFGNFFNSDAFLYYLHTCCFLLPVSVLTAIQCPDGSDSFLPSHSDWQNFCYPSDTLELFGKFCEYVRKIYIPLSFLRFQCKRVPGQAGWQNCYFGQKCSLPNGNSLASSASSPGSPCCSTPGSNPGQGYLCTASKPSVHDHCAQGKCRGFGSGSSVSCDNSNNSVHPKAKGKTCSNPCPHPLMRFLCDSDSLFKTPQDFLRLDFSQTPPAILEASSDKFLTMGFQISNLSPTAKPGSSLGHVLHVFCDDGFYPLARLLEFALYVTLRPPSTLLELFVFFRKFVYSDVFKTEFPNYASGEPGSPSGENLRIAVQRLFNHTSHSNDLKSLYDCDGPKGPQNSYGSPVTCGKYLFYLYNNDGVFDRNFLGLYLSFVCHLTKALKNFLEEFKMDFESCSDCSSGSCQKIVECPCILPKLYKYGFSFWSPGDLNCVTPSGNSKHTGENSKGEHFEGDSKCTQKSCFEFIIQLERVISGKPFEKLLDAIEAFLWSIRFPFFFGFLYVWFFVLSYFCYVILIKLDTVHTGSHLHLPRSFKILPSTLFSDASSRLKDLSYFTL</sequence>
<evidence type="ECO:0000313" key="3">
    <source>
        <dbReference type="Proteomes" id="UP001195914"/>
    </source>
</evidence>
<keyword evidence="3" id="KW-1185">Reference proteome</keyword>
<dbReference type="Proteomes" id="UP001195914">
    <property type="component" value="Unassembled WGS sequence"/>
</dbReference>
<organism evidence="2 3">
    <name type="scientific">Babesia divergens</name>
    <dbReference type="NCBI Taxonomy" id="32595"/>
    <lineage>
        <taxon>Eukaryota</taxon>
        <taxon>Sar</taxon>
        <taxon>Alveolata</taxon>
        <taxon>Apicomplexa</taxon>
        <taxon>Aconoidasida</taxon>
        <taxon>Piroplasmida</taxon>
        <taxon>Babesiidae</taxon>
        <taxon>Babesia</taxon>
    </lineage>
</organism>
<dbReference type="EMBL" id="JAHBMH010000055">
    <property type="protein sequence ID" value="KAK1935303.1"/>
    <property type="molecule type" value="Genomic_DNA"/>
</dbReference>
<evidence type="ECO:0000256" key="1">
    <source>
        <dbReference type="SAM" id="Phobius"/>
    </source>
</evidence>
<dbReference type="AlphaFoldDB" id="A0AAD9LG01"/>
<feature type="transmembrane region" description="Helical" evidence="1">
    <location>
        <begin position="655"/>
        <end position="675"/>
    </location>
</feature>
<protein>
    <submittedName>
        <fullName evidence="2">Variant erythrocyte surface antigen-1 family protein</fullName>
    </submittedName>
</protein>
<comment type="caution">
    <text evidence="2">The sequence shown here is derived from an EMBL/GenBank/DDBJ whole genome shotgun (WGS) entry which is preliminary data.</text>
</comment>
<keyword evidence="1" id="KW-0812">Transmembrane</keyword>
<gene>
    <name evidence="2" type="ORF">X943_002314</name>
</gene>
<reference evidence="2" key="1">
    <citation type="journal article" date="2014" name="Nucleic Acids Res.">
        <title>The evolutionary dynamics of variant antigen genes in Babesia reveal a history of genomic innovation underlying host-parasite interaction.</title>
        <authorList>
            <person name="Jackson A.P."/>
            <person name="Otto T.D."/>
            <person name="Darby A."/>
            <person name="Ramaprasad A."/>
            <person name="Xia D."/>
            <person name="Echaide I.E."/>
            <person name="Farber M."/>
            <person name="Gahlot S."/>
            <person name="Gamble J."/>
            <person name="Gupta D."/>
            <person name="Gupta Y."/>
            <person name="Jackson L."/>
            <person name="Malandrin L."/>
            <person name="Malas T.B."/>
            <person name="Moussa E."/>
            <person name="Nair M."/>
            <person name="Reid A.J."/>
            <person name="Sanders M."/>
            <person name="Sharma J."/>
            <person name="Tracey A."/>
            <person name="Quail M.A."/>
            <person name="Weir W."/>
            <person name="Wastling J.M."/>
            <person name="Hall N."/>
            <person name="Willadsen P."/>
            <person name="Lingelbach K."/>
            <person name="Shiels B."/>
            <person name="Tait A."/>
            <person name="Berriman M."/>
            <person name="Allred D.R."/>
            <person name="Pain A."/>
        </authorList>
    </citation>
    <scope>NUCLEOTIDE SEQUENCE</scope>
    <source>
        <strain evidence="2">1802A</strain>
    </source>
</reference>
<keyword evidence="1" id="KW-1133">Transmembrane helix</keyword>
<proteinExistence type="predicted"/>
<reference evidence="2" key="2">
    <citation type="submission" date="2021-05" db="EMBL/GenBank/DDBJ databases">
        <authorList>
            <person name="Pain A."/>
        </authorList>
    </citation>
    <scope>NUCLEOTIDE SEQUENCE</scope>
    <source>
        <strain evidence="2">1802A</strain>
    </source>
</reference>
<keyword evidence="1" id="KW-0472">Membrane</keyword>